<sequence>MTASPRPDAHVARGAYVQMQASCEDLESLVTFPDAAFLPALASSTYIDPWDVRDGGAVLAAGPFSVERSAAMSVYGPGALLLLGPDVSLDGTKFLARGRNCVIYVGAGCKLRHVVIEAKGRNSFVAIGAGTTWESGGCIASGEGVHIVVGDDGMISNNVMVRTEDGHGIFDRTSHELVNRGASVVIEPHVWLGNGSKVGKGTRIGRGSVLGGSSVATKNLDAHSVYAGAPAVKVRADISWSRTYSWDAIPDEYR</sequence>
<dbReference type="PANTHER" id="PTHR23416">
    <property type="entry name" value="SIALIC ACID SYNTHASE-RELATED"/>
    <property type="match status" value="1"/>
</dbReference>
<organism evidence="1 2">
    <name type="scientific">Chelatococcus reniformis</name>
    <dbReference type="NCBI Taxonomy" id="1494448"/>
    <lineage>
        <taxon>Bacteria</taxon>
        <taxon>Pseudomonadati</taxon>
        <taxon>Pseudomonadota</taxon>
        <taxon>Alphaproteobacteria</taxon>
        <taxon>Hyphomicrobiales</taxon>
        <taxon>Chelatococcaceae</taxon>
        <taxon>Chelatococcus</taxon>
    </lineage>
</organism>
<dbReference type="SUPFAM" id="SSF51161">
    <property type="entry name" value="Trimeric LpxA-like enzymes"/>
    <property type="match status" value="1"/>
</dbReference>
<dbReference type="InterPro" id="IPR051159">
    <property type="entry name" value="Hexapeptide_acetyltransf"/>
</dbReference>
<dbReference type="EMBL" id="BMGG01000008">
    <property type="protein sequence ID" value="GGC81885.1"/>
    <property type="molecule type" value="Genomic_DNA"/>
</dbReference>
<comment type="caution">
    <text evidence="1">The sequence shown here is derived from an EMBL/GenBank/DDBJ whole genome shotgun (WGS) entry which is preliminary data.</text>
</comment>
<dbReference type="Proteomes" id="UP000637002">
    <property type="component" value="Unassembled WGS sequence"/>
</dbReference>
<protein>
    <recommendedName>
        <fullName evidence="3">Acyltransferase</fullName>
    </recommendedName>
</protein>
<dbReference type="Gene3D" id="2.160.10.10">
    <property type="entry name" value="Hexapeptide repeat proteins"/>
    <property type="match status" value="1"/>
</dbReference>
<reference evidence="1" key="2">
    <citation type="submission" date="2020-09" db="EMBL/GenBank/DDBJ databases">
        <authorList>
            <person name="Sun Q."/>
            <person name="Zhou Y."/>
        </authorList>
    </citation>
    <scope>NUCLEOTIDE SEQUENCE</scope>
    <source>
        <strain evidence="1">CGMCC 1.12919</strain>
    </source>
</reference>
<accession>A0A916URS7</accession>
<evidence type="ECO:0008006" key="3">
    <source>
        <dbReference type="Google" id="ProtNLM"/>
    </source>
</evidence>
<dbReference type="InterPro" id="IPR011004">
    <property type="entry name" value="Trimer_LpxA-like_sf"/>
</dbReference>
<evidence type="ECO:0000313" key="2">
    <source>
        <dbReference type="Proteomes" id="UP000637002"/>
    </source>
</evidence>
<evidence type="ECO:0000313" key="1">
    <source>
        <dbReference type="EMBL" id="GGC81885.1"/>
    </source>
</evidence>
<dbReference type="CDD" id="cd04647">
    <property type="entry name" value="LbH_MAT_like"/>
    <property type="match status" value="1"/>
</dbReference>
<reference evidence="1" key="1">
    <citation type="journal article" date="2014" name="Int. J. Syst. Evol. Microbiol.">
        <title>Complete genome sequence of Corynebacterium casei LMG S-19264T (=DSM 44701T), isolated from a smear-ripened cheese.</title>
        <authorList>
            <consortium name="US DOE Joint Genome Institute (JGI-PGF)"/>
            <person name="Walter F."/>
            <person name="Albersmeier A."/>
            <person name="Kalinowski J."/>
            <person name="Ruckert C."/>
        </authorList>
    </citation>
    <scope>NUCLEOTIDE SEQUENCE</scope>
    <source>
        <strain evidence="1">CGMCC 1.12919</strain>
    </source>
</reference>
<keyword evidence="2" id="KW-1185">Reference proteome</keyword>
<dbReference type="AlphaFoldDB" id="A0A916URS7"/>
<proteinExistence type="predicted"/>
<name>A0A916URS7_9HYPH</name>
<dbReference type="RefSeq" id="WP_188611386.1">
    <property type="nucleotide sequence ID" value="NZ_BMGG01000008.1"/>
</dbReference>
<gene>
    <name evidence="1" type="ORF">GCM10010994_44780</name>
</gene>